<dbReference type="SMR" id="A0A1S8IQ03"/>
<dbReference type="Pfam" id="PF08245">
    <property type="entry name" value="Mur_ligase_M"/>
    <property type="match status" value="1"/>
</dbReference>
<evidence type="ECO:0000313" key="17">
    <source>
        <dbReference type="Proteomes" id="UP000191171"/>
    </source>
</evidence>
<keyword evidence="5 10" id="KW-0067">ATP-binding</keyword>
<gene>
    <name evidence="10" type="primary">murF</name>
    <name evidence="15" type="ORF">B1P95_05165</name>
    <name evidence="16" type="ORF">EB12_01546</name>
</gene>
<accession>A0A1S8IQ03</accession>
<dbReference type="Pfam" id="PF02875">
    <property type="entry name" value="Mur_ligase_C"/>
    <property type="match status" value="1"/>
</dbReference>
<feature type="domain" description="Mur ligase N-terminal catalytic" evidence="12">
    <location>
        <begin position="41"/>
        <end position="113"/>
    </location>
</feature>
<evidence type="ECO:0000256" key="9">
    <source>
        <dbReference type="ARBA" id="ARBA00023316"/>
    </source>
</evidence>
<dbReference type="AlphaFoldDB" id="A0A1S8IQ03"/>
<dbReference type="Gene3D" id="3.90.190.20">
    <property type="entry name" value="Mur ligase, C-terminal domain"/>
    <property type="match status" value="1"/>
</dbReference>
<comment type="pathway">
    <text evidence="10 11">Cell wall biogenesis; peptidoglycan biosynthesis.</text>
</comment>
<sequence length="470" mass="51403">MRTRRLGQTLFSQPFLGEISMNLTIQEIAQAVGSECSALTKITNVEFDSRKITEGSLFVPLAGTRDGHEFIQQAITNGASASFWSLPVEQAPKDFPVIPVADPLKAMQQLATYYLEKVGAEVVAITGSNGKTTTKDLTASVLSEKYKTYKTQGNYNNNIGLPYTILHMPQDTEKIVLEMGMDHANEITELSLMAQPKAAAITMIGEAHIENLGSREGIAKAKMEITDGLVPDGLLVVPADEPLLTPLTATLVQTVTTFGIGNGDVHAEVTAKGKAQTDFVVEGETFTIPLPGSYNVTNALIAYTIGRFFGLSIPEIRQGLAHVSITQNRTEWLTAGNGAAILSDVYNANPTAMGLVLDTFKNLPTKGRRIAVLADMLELGKESLNMHAQMSEHIDPEKFAMIFLYGEQMHALKEELNQKYPQLPVFYFEKEKNKLIDAVKQNLEATDSIMLKGSNSMGLFEVVEQLQQMK</sequence>
<dbReference type="Pfam" id="PF01225">
    <property type="entry name" value="Mur_ligase"/>
    <property type="match status" value="1"/>
</dbReference>
<comment type="caution">
    <text evidence="15">The sequence shown here is derived from an EMBL/GenBank/DDBJ whole genome shotgun (WGS) entry which is preliminary data.</text>
</comment>
<keyword evidence="1 10" id="KW-0963">Cytoplasm</keyword>
<dbReference type="GO" id="GO:0005524">
    <property type="term" value="F:ATP binding"/>
    <property type="evidence" value="ECO:0007669"/>
    <property type="project" value="UniProtKB-UniRule"/>
</dbReference>
<keyword evidence="3 10" id="KW-0132">Cell division</keyword>
<dbReference type="NCBIfam" id="TIGR01143">
    <property type="entry name" value="murF"/>
    <property type="match status" value="1"/>
</dbReference>
<comment type="catalytic activity">
    <reaction evidence="10">
        <text>UDP-N-acetyl-alpha-D-muramoyl-L-alanyl-gamma-D-glutamyl-L-lysine + D-alanyl-D-alanine + ATP = UDP-N-acetyl-alpha-D-muramoyl-L-alanyl-gamma-D-glutamyl-L-lysyl-D-alanyl-D-alanine + ADP + phosphate + H(+)</text>
        <dbReference type="Rhea" id="RHEA:16085"/>
        <dbReference type="ChEBI" id="CHEBI:15378"/>
        <dbReference type="ChEBI" id="CHEBI:30616"/>
        <dbReference type="ChEBI" id="CHEBI:43474"/>
        <dbReference type="ChEBI" id="CHEBI:57822"/>
        <dbReference type="ChEBI" id="CHEBI:70758"/>
        <dbReference type="ChEBI" id="CHEBI:83903"/>
        <dbReference type="ChEBI" id="CHEBI:456216"/>
        <dbReference type="EC" id="6.3.2.10"/>
    </reaction>
</comment>
<reference evidence="15 17" key="2">
    <citation type="submission" date="2017-02" db="EMBL/GenBank/DDBJ databases">
        <title>Clonality and virulence of isolates of VRE in Hematopoietic Stem Cell Transplanted (HSCT) patients.</title>
        <authorList>
            <person name="Marchi A.P."/>
            <person name="Martins R.C."/>
            <person name="Marie S.K."/>
            <person name="Levin A.S."/>
            <person name="Costa S.F."/>
        </authorList>
    </citation>
    <scope>NUCLEOTIDE SEQUENCE [LARGE SCALE GENOMIC DNA]</scope>
    <source>
        <strain evidence="15 17">LIM1759</strain>
    </source>
</reference>
<evidence type="ECO:0000256" key="7">
    <source>
        <dbReference type="ARBA" id="ARBA00022984"/>
    </source>
</evidence>
<dbReference type="Gene3D" id="3.40.1190.10">
    <property type="entry name" value="Mur-like, catalytic domain"/>
    <property type="match status" value="1"/>
</dbReference>
<dbReference type="HAMAP" id="MF_02019">
    <property type="entry name" value="MurF"/>
    <property type="match status" value="1"/>
</dbReference>
<dbReference type="GO" id="GO:0071555">
    <property type="term" value="P:cell wall organization"/>
    <property type="evidence" value="ECO:0007669"/>
    <property type="project" value="UniProtKB-KW"/>
</dbReference>
<dbReference type="EMBL" id="LEQJ01000009">
    <property type="protein sequence ID" value="RBS31361.1"/>
    <property type="molecule type" value="Genomic_DNA"/>
</dbReference>
<comment type="function">
    <text evidence="10 11">Involved in cell wall formation. Catalyzes the final step in the synthesis of UDP-N-acetylmuramoyl-pentapeptide, the precursor of murein.</text>
</comment>
<evidence type="ECO:0000256" key="1">
    <source>
        <dbReference type="ARBA" id="ARBA00022490"/>
    </source>
</evidence>
<dbReference type="SUPFAM" id="SSF53244">
    <property type="entry name" value="MurD-like peptide ligases, peptide-binding domain"/>
    <property type="match status" value="1"/>
</dbReference>
<dbReference type="SUPFAM" id="SSF63418">
    <property type="entry name" value="MurE/MurF N-terminal domain"/>
    <property type="match status" value="1"/>
</dbReference>
<keyword evidence="7 10" id="KW-0573">Peptidoglycan synthesis</keyword>
<dbReference type="SUPFAM" id="SSF53623">
    <property type="entry name" value="MurD-like peptide ligases, catalytic domain"/>
    <property type="match status" value="1"/>
</dbReference>
<proteinExistence type="inferred from homology"/>
<comment type="subcellular location">
    <subcellularLocation>
        <location evidence="10 11">Cytoplasm</location>
    </subcellularLocation>
</comment>
<keyword evidence="8 10" id="KW-0131">Cell cycle</keyword>
<dbReference type="InterPro" id="IPR036615">
    <property type="entry name" value="Mur_ligase_C_dom_sf"/>
</dbReference>
<dbReference type="GO" id="GO:0005737">
    <property type="term" value="C:cytoplasm"/>
    <property type="evidence" value="ECO:0007669"/>
    <property type="project" value="UniProtKB-SubCell"/>
</dbReference>
<dbReference type="InterPro" id="IPR051046">
    <property type="entry name" value="MurCDEF_CellWall_CoF430Synth"/>
</dbReference>
<dbReference type="EC" id="6.3.2.10" evidence="10 11"/>
<dbReference type="InterPro" id="IPR000713">
    <property type="entry name" value="Mur_ligase_N"/>
</dbReference>
<keyword evidence="4 10" id="KW-0547">Nucleotide-binding</keyword>
<organism evidence="15 17">
    <name type="scientific">Enterococcus faecium</name>
    <name type="common">Streptococcus faecium</name>
    <dbReference type="NCBI Taxonomy" id="1352"/>
    <lineage>
        <taxon>Bacteria</taxon>
        <taxon>Bacillati</taxon>
        <taxon>Bacillota</taxon>
        <taxon>Bacilli</taxon>
        <taxon>Lactobacillales</taxon>
        <taxon>Enterococcaceae</taxon>
        <taxon>Enterococcus</taxon>
    </lineage>
</organism>
<dbReference type="GO" id="GO:0047480">
    <property type="term" value="F:UDP-N-acetylmuramoyl-tripeptide-D-alanyl-D-alanine ligase activity"/>
    <property type="evidence" value="ECO:0007669"/>
    <property type="project" value="UniProtKB-UniRule"/>
</dbReference>
<keyword evidence="2 10" id="KW-0436">Ligase</keyword>
<evidence type="ECO:0000256" key="10">
    <source>
        <dbReference type="HAMAP-Rule" id="MF_02019"/>
    </source>
</evidence>
<name>A0A1S8IQ03_ENTFC</name>
<dbReference type="Proteomes" id="UP000253144">
    <property type="component" value="Unassembled WGS sequence"/>
</dbReference>
<feature type="binding site" evidence="10">
    <location>
        <begin position="127"/>
        <end position="133"/>
    </location>
    <ligand>
        <name>ATP</name>
        <dbReference type="ChEBI" id="CHEBI:30616"/>
    </ligand>
</feature>
<dbReference type="InterPro" id="IPR005863">
    <property type="entry name" value="UDP-N-AcMur_synth"/>
</dbReference>
<protein>
    <recommendedName>
        <fullName evidence="10 11">UDP-N-acetylmuramoyl-tripeptide--D-alanyl-D-alanine ligase</fullName>
        <ecNumber evidence="10 11">6.3.2.10</ecNumber>
    </recommendedName>
    <alternativeName>
        <fullName evidence="10">D-alanyl-D-alanine-adding enzyme</fullName>
    </alternativeName>
</protein>
<comment type="catalytic activity">
    <reaction evidence="11">
        <text>D-alanyl-D-alanine + UDP-N-acetyl-alpha-D-muramoyl-L-alanyl-gamma-D-glutamyl-meso-2,6-diaminopimelate + ATP = UDP-N-acetyl-alpha-D-muramoyl-L-alanyl-gamma-D-glutamyl-meso-2,6-diaminopimeloyl-D-alanyl-D-alanine + ADP + phosphate + H(+)</text>
        <dbReference type="Rhea" id="RHEA:28374"/>
        <dbReference type="ChEBI" id="CHEBI:15378"/>
        <dbReference type="ChEBI" id="CHEBI:30616"/>
        <dbReference type="ChEBI" id="CHEBI:43474"/>
        <dbReference type="ChEBI" id="CHEBI:57822"/>
        <dbReference type="ChEBI" id="CHEBI:61386"/>
        <dbReference type="ChEBI" id="CHEBI:83905"/>
        <dbReference type="ChEBI" id="CHEBI:456216"/>
        <dbReference type="EC" id="6.3.2.10"/>
    </reaction>
</comment>
<dbReference type="InterPro" id="IPR035911">
    <property type="entry name" value="MurE/MurF_N"/>
</dbReference>
<evidence type="ECO:0000256" key="3">
    <source>
        <dbReference type="ARBA" id="ARBA00022618"/>
    </source>
</evidence>
<dbReference type="EMBL" id="MVGJ01000022">
    <property type="protein sequence ID" value="OOL83220.1"/>
    <property type="molecule type" value="Genomic_DNA"/>
</dbReference>
<keyword evidence="9 10" id="KW-0961">Cell wall biogenesis/degradation</keyword>
<reference evidence="16 18" key="1">
    <citation type="submission" date="2015-06" db="EMBL/GenBank/DDBJ databases">
        <title>The Genome Sequence of Enterococcus faecium 131EA1.</title>
        <authorList>
            <consortium name="The Broad Institute Genomics Platform"/>
            <consortium name="The Broad Institute Genome Sequencing Center for Infectious Disease"/>
            <person name="Earl A.M."/>
            <person name="Van Tyne D."/>
            <person name="Lebreton F."/>
            <person name="Saavedra J.T."/>
            <person name="Gilmore M.S."/>
            <person name="Manson Mcguire A."/>
            <person name="Clock S."/>
            <person name="Crupain M."/>
            <person name="Rangan U."/>
            <person name="Young S."/>
            <person name="Abouelleil A."/>
            <person name="Cao P."/>
            <person name="Chapman S.B."/>
            <person name="Griggs A."/>
            <person name="Priest M."/>
            <person name="Shea T."/>
            <person name="Wortman J."/>
            <person name="Nusbaum C."/>
            <person name="Birren B."/>
        </authorList>
    </citation>
    <scope>NUCLEOTIDE SEQUENCE [LARGE SCALE GENOMIC DNA]</scope>
    <source>
        <strain evidence="16 18">131EA1</strain>
    </source>
</reference>
<dbReference type="PANTHER" id="PTHR43024:SF1">
    <property type="entry name" value="UDP-N-ACETYLMURAMOYL-TRIPEPTIDE--D-ALANYL-D-ALANINE LIGASE"/>
    <property type="match status" value="1"/>
</dbReference>
<feature type="domain" description="Mur ligase central" evidence="14">
    <location>
        <begin position="125"/>
        <end position="304"/>
    </location>
</feature>
<evidence type="ECO:0000256" key="8">
    <source>
        <dbReference type="ARBA" id="ARBA00023306"/>
    </source>
</evidence>
<evidence type="ECO:0000259" key="14">
    <source>
        <dbReference type="Pfam" id="PF08245"/>
    </source>
</evidence>
<dbReference type="PANTHER" id="PTHR43024">
    <property type="entry name" value="UDP-N-ACETYLMURAMOYL-TRIPEPTIDE--D-ALANYL-D-ALANINE LIGASE"/>
    <property type="match status" value="1"/>
</dbReference>
<dbReference type="GO" id="GO:0009252">
    <property type="term" value="P:peptidoglycan biosynthetic process"/>
    <property type="evidence" value="ECO:0007669"/>
    <property type="project" value="UniProtKB-UniRule"/>
</dbReference>
<evidence type="ECO:0000256" key="2">
    <source>
        <dbReference type="ARBA" id="ARBA00022598"/>
    </source>
</evidence>
<dbReference type="InterPro" id="IPR036565">
    <property type="entry name" value="Mur-like_cat_sf"/>
</dbReference>
<dbReference type="UniPathway" id="UPA00219"/>
<dbReference type="InterPro" id="IPR004101">
    <property type="entry name" value="Mur_ligase_C"/>
</dbReference>
<evidence type="ECO:0000313" key="15">
    <source>
        <dbReference type="EMBL" id="OOL83220.1"/>
    </source>
</evidence>
<dbReference type="GO" id="GO:0051301">
    <property type="term" value="P:cell division"/>
    <property type="evidence" value="ECO:0007669"/>
    <property type="project" value="UniProtKB-KW"/>
</dbReference>
<dbReference type="Proteomes" id="UP000191171">
    <property type="component" value="Unassembled WGS sequence"/>
</dbReference>
<evidence type="ECO:0000313" key="16">
    <source>
        <dbReference type="EMBL" id="RBS31361.1"/>
    </source>
</evidence>
<dbReference type="Gene3D" id="3.40.1390.10">
    <property type="entry name" value="MurE/MurF, N-terminal domain"/>
    <property type="match status" value="1"/>
</dbReference>
<evidence type="ECO:0000256" key="6">
    <source>
        <dbReference type="ARBA" id="ARBA00022960"/>
    </source>
</evidence>
<evidence type="ECO:0000259" key="12">
    <source>
        <dbReference type="Pfam" id="PF01225"/>
    </source>
</evidence>
<evidence type="ECO:0000256" key="5">
    <source>
        <dbReference type="ARBA" id="ARBA00022840"/>
    </source>
</evidence>
<evidence type="ECO:0000256" key="11">
    <source>
        <dbReference type="RuleBase" id="RU004136"/>
    </source>
</evidence>
<keyword evidence="6 10" id="KW-0133">Cell shape</keyword>
<evidence type="ECO:0000256" key="4">
    <source>
        <dbReference type="ARBA" id="ARBA00022741"/>
    </source>
</evidence>
<dbReference type="InterPro" id="IPR013221">
    <property type="entry name" value="Mur_ligase_cen"/>
</dbReference>
<evidence type="ECO:0000259" key="13">
    <source>
        <dbReference type="Pfam" id="PF02875"/>
    </source>
</evidence>
<dbReference type="GO" id="GO:0008360">
    <property type="term" value="P:regulation of cell shape"/>
    <property type="evidence" value="ECO:0007669"/>
    <property type="project" value="UniProtKB-KW"/>
</dbReference>
<comment type="similarity">
    <text evidence="10">Belongs to the MurCDEF family. MurF subfamily.</text>
</comment>
<feature type="domain" description="Mur ligase C-terminal" evidence="13">
    <location>
        <begin position="329"/>
        <end position="454"/>
    </location>
</feature>
<evidence type="ECO:0000313" key="18">
    <source>
        <dbReference type="Proteomes" id="UP000253144"/>
    </source>
</evidence>